<dbReference type="Proteomes" id="UP000223527">
    <property type="component" value="Unassembled WGS sequence"/>
</dbReference>
<sequence>MVKARKLRSGEMAAMGGALLLLAGCGGGGALPQMTAPCPRVAILADAADLTRFRAGGGRDLTAMELNASVAGFQARCDYAPGGAGLDVTLTPGFTAERGPAATGRTAEIPYMVAVAEGENRILARQAYTMRVSFPANVSRIRSTGEEVTIRIPGSPQEAARKQVWLGFVLSPEELALNRERGPR</sequence>
<dbReference type="PROSITE" id="PS51257">
    <property type="entry name" value="PROKAR_LIPOPROTEIN"/>
    <property type="match status" value="1"/>
</dbReference>
<evidence type="ECO:0000313" key="1">
    <source>
        <dbReference type="EMBL" id="PHK93666.1"/>
    </source>
</evidence>
<evidence type="ECO:0000313" key="2">
    <source>
        <dbReference type="Proteomes" id="UP000223527"/>
    </source>
</evidence>
<dbReference type="RefSeq" id="WP_099096828.1">
    <property type="nucleotide sequence ID" value="NZ_PDNU01000038.1"/>
</dbReference>
<dbReference type="OrthoDB" id="8443104at2"/>
<organism evidence="1 2">
    <name type="scientific">Teichococcus rhizosphaerae</name>
    <dbReference type="NCBI Taxonomy" id="1335062"/>
    <lineage>
        <taxon>Bacteria</taxon>
        <taxon>Pseudomonadati</taxon>
        <taxon>Pseudomonadota</taxon>
        <taxon>Alphaproteobacteria</taxon>
        <taxon>Acetobacterales</taxon>
        <taxon>Roseomonadaceae</taxon>
        <taxon>Roseomonas</taxon>
    </lineage>
</organism>
<dbReference type="AlphaFoldDB" id="A0A2C7A9F7"/>
<gene>
    <name evidence="1" type="ORF">CR162_17510</name>
</gene>
<reference evidence="1 2" key="1">
    <citation type="submission" date="2017-10" db="EMBL/GenBank/DDBJ databases">
        <authorList>
            <person name="Banno H."/>
            <person name="Chua N.-H."/>
        </authorList>
    </citation>
    <scope>NUCLEOTIDE SEQUENCE [LARGE SCALE GENOMIC DNA]</scope>
    <source>
        <strain evidence="1 2">YW11</strain>
    </source>
</reference>
<keyword evidence="2" id="KW-1185">Reference proteome</keyword>
<protein>
    <submittedName>
        <fullName evidence="1">Uncharacterized protein</fullName>
    </submittedName>
</protein>
<proteinExistence type="predicted"/>
<dbReference type="EMBL" id="PDNU01000038">
    <property type="protein sequence ID" value="PHK93666.1"/>
    <property type="molecule type" value="Genomic_DNA"/>
</dbReference>
<name>A0A2C7A9F7_9PROT</name>
<comment type="caution">
    <text evidence="1">The sequence shown here is derived from an EMBL/GenBank/DDBJ whole genome shotgun (WGS) entry which is preliminary data.</text>
</comment>
<accession>A0A2C7A9F7</accession>